<reference evidence="1 2" key="1">
    <citation type="submission" date="2019-11" db="EMBL/GenBank/DDBJ databases">
        <title>Whole genome sequence of Oryza granulata.</title>
        <authorList>
            <person name="Li W."/>
        </authorList>
    </citation>
    <scope>NUCLEOTIDE SEQUENCE [LARGE SCALE GENOMIC DNA]</scope>
    <source>
        <strain evidence="2">cv. Menghai</strain>
        <tissue evidence="1">Leaf</tissue>
    </source>
</reference>
<dbReference type="EMBL" id="SPHZ02000007">
    <property type="protein sequence ID" value="KAF0907379.1"/>
    <property type="molecule type" value="Genomic_DNA"/>
</dbReference>
<name>A0A6G1D4U9_9ORYZ</name>
<comment type="caution">
    <text evidence="1">The sequence shown here is derived from an EMBL/GenBank/DDBJ whole genome shotgun (WGS) entry which is preliminary data.</text>
</comment>
<keyword evidence="2" id="KW-1185">Reference proteome</keyword>
<proteinExistence type="predicted"/>
<organism evidence="1 2">
    <name type="scientific">Oryza meyeriana var. granulata</name>
    <dbReference type="NCBI Taxonomy" id="110450"/>
    <lineage>
        <taxon>Eukaryota</taxon>
        <taxon>Viridiplantae</taxon>
        <taxon>Streptophyta</taxon>
        <taxon>Embryophyta</taxon>
        <taxon>Tracheophyta</taxon>
        <taxon>Spermatophyta</taxon>
        <taxon>Magnoliopsida</taxon>
        <taxon>Liliopsida</taxon>
        <taxon>Poales</taxon>
        <taxon>Poaceae</taxon>
        <taxon>BOP clade</taxon>
        <taxon>Oryzoideae</taxon>
        <taxon>Oryzeae</taxon>
        <taxon>Oryzinae</taxon>
        <taxon>Oryza</taxon>
        <taxon>Oryza meyeriana</taxon>
    </lineage>
</organism>
<dbReference type="AlphaFoldDB" id="A0A6G1D4U9"/>
<accession>A0A6G1D4U9</accession>
<evidence type="ECO:0000313" key="2">
    <source>
        <dbReference type="Proteomes" id="UP000479710"/>
    </source>
</evidence>
<gene>
    <name evidence="1" type="ORF">E2562_015871</name>
</gene>
<evidence type="ECO:0000313" key="1">
    <source>
        <dbReference type="EMBL" id="KAF0907379.1"/>
    </source>
</evidence>
<dbReference type="Proteomes" id="UP000479710">
    <property type="component" value="Unassembled WGS sequence"/>
</dbReference>
<sequence>MPCRTASKSACPSKLDVDGLGRRRGLYTRRRHLEFFFQLRRNALSDIHRTRILGDNDDRSGRRNWKHLWQGNRSAGTMEKKSQITIETT</sequence>
<protein>
    <submittedName>
        <fullName evidence="1">Uncharacterized protein</fullName>
    </submittedName>
</protein>